<dbReference type="EMBL" id="CP122537">
    <property type="protein sequence ID" value="WGH80250.1"/>
    <property type="molecule type" value="Genomic_DNA"/>
</dbReference>
<organism evidence="2 3">
    <name type="scientific">Jannaschia ovalis</name>
    <dbReference type="NCBI Taxonomy" id="3038773"/>
    <lineage>
        <taxon>Bacteria</taxon>
        <taxon>Pseudomonadati</taxon>
        <taxon>Pseudomonadota</taxon>
        <taxon>Alphaproteobacteria</taxon>
        <taxon>Rhodobacterales</taxon>
        <taxon>Roseobacteraceae</taxon>
        <taxon>Jannaschia</taxon>
    </lineage>
</organism>
<dbReference type="NCBIfam" id="TIGR03054">
    <property type="entry name" value="photo_alph_chp1"/>
    <property type="match status" value="1"/>
</dbReference>
<keyword evidence="1" id="KW-1133">Transmembrane helix</keyword>
<dbReference type="Proteomes" id="UP001243420">
    <property type="component" value="Chromosome"/>
</dbReference>
<dbReference type="RefSeq" id="WP_279967312.1">
    <property type="nucleotide sequence ID" value="NZ_CP122537.1"/>
</dbReference>
<evidence type="ECO:0000313" key="3">
    <source>
        <dbReference type="Proteomes" id="UP001243420"/>
    </source>
</evidence>
<name>A0ABY8LIL4_9RHOB</name>
<evidence type="ECO:0000256" key="1">
    <source>
        <dbReference type="SAM" id="Phobius"/>
    </source>
</evidence>
<sequence length="155" mass="16910">MTPEARLRLRDKEMIPTILLRAMGTLVACALFITTYAVLTDRPLEAMPVMEGEAPILRERAIIIDADGATGAARVLDTNGTVIADLDPEQGGFIAGVQRALRFERNRMGVEEALPVRLVLFENGQLSLRDDATGWRAELIGFGAKNADSFAKLLN</sequence>
<protein>
    <submittedName>
        <fullName evidence="2">Photosynthetic complex assembly protein PuhC</fullName>
    </submittedName>
</protein>
<gene>
    <name evidence="2" type="primary">puhC</name>
    <name evidence="2" type="ORF">P8627_08295</name>
</gene>
<keyword evidence="1" id="KW-0472">Membrane</keyword>
<keyword evidence="1" id="KW-0812">Transmembrane</keyword>
<reference evidence="2 3" key="1">
    <citation type="submission" date="2023-04" db="EMBL/GenBank/DDBJ databases">
        <title>Jannaschia ovalis sp. nov., a marine bacterium isolated from sea tidal flat.</title>
        <authorList>
            <person name="Kwon D.Y."/>
            <person name="Kim J.-J."/>
        </authorList>
    </citation>
    <scope>NUCLEOTIDE SEQUENCE [LARGE SCALE GENOMIC DNA]</scope>
    <source>
        <strain evidence="2 3">GRR-S6-38</strain>
    </source>
</reference>
<feature type="transmembrane region" description="Helical" evidence="1">
    <location>
        <begin position="18"/>
        <end position="39"/>
    </location>
</feature>
<proteinExistence type="predicted"/>
<keyword evidence="3" id="KW-1185">Reference proteome</keyword>
<dbReference type="InterPro" id="IPR017495">
    <property type="entry name" value="PuhC"/>
</dbReference>
<evidence type="ECO:0000313" key="2">
    <source>
        <dbReference type="EMBL" id="WGH80250.1"/>
    </source>
</evidence>
<accession>A0ABY8LIL4</accession>